<keyword evidence="1" id="KW-0812">Transmembrane</keyword>
<reference evidence="3 4" key="1">
    <citation type="submission" date="2022-06" db="EMBL/GenBank/DDBJ databases">
        <title>Genomic Encyclopedia of Archaeal and Bacterial Type Strains, Phase II (KMG-II): from individual species to whole genera.</title>
        <authorList>
            <person name="Goeker M."/>
        </authorList>
    </citation>
    <scope>NUCLEOTIDE SEQUENCE [LARGE SCALE GENOMIC DNA]</scope>
    <source>
        <strain evidence="3 4">DSM 40477</strain>
    </source>
</reference>
<feature type="transmembrane region" description="Helical" evidence="1">
    <location>
        <begin position="46"/>
        <end position="65"/>
    </location>
</feature>
<name>A0ABT1I3N7_STRSD</name>
<keyword evidence="1" id="KW-0472">Membrane</keyword>
<feature type="domain" description="DUF2231" evidence="2">
    <location>
        <begin position="12"/>
        <end position="177"/>
    </location>
</feature>
<keyword evidence="1" id="KW-1133">Transmembrane helix</keyword>
<feature type="transmembrane region" description="Helical" evidence="1">
    <location>
        <begin position="18"/>
        <end position="39"/>
    </location>
</feature>
<accession>A0ABT1I3N7</accession>
<keyword evidence="4" id="KW-1185">Reference proteome</keyword>
<evidence type="ECO:0000313" key="3">
    <source>
        <dbReference type="EMBL" id="MCP2262382.1"/>
    </source>
</evidence>
<protein>
    <recommendedName>
        <fullName evidence="2">DUF2231 domain-containing protein</fullName>
    </recommendedName>
</protein>
<gene>
    <name evidence="3" type="ORF">LX15_006119</name>
</gene>
<dbReference type="InterPro" id="IPR019251">
    <property type="entry name" value="DUF2231_TM"/>
</dbReference>
<dbReference type="Pfam" id="PF09990">
    <property type="entry name" value="DUF2231"/>
    <property type="match status" value="1"/>
</dbReference>
<comment type="caution">
    <text evidence="3">The sequence shown here is derived from an EMBL/GenBank/DDBJ whole genome shotgun (WGS) entry which is preliminary data.</text>
</comment>
<organism evidence="3 4">
    <name type="scientific">Streptoalloteichus tenebrarius (strain ATCC 17920 / DSM 40477 / JCM 4838 / CBS 697.72 / NBRC 16177 / NCIMB 11028 / NRRL B-12390 / A12253. 1 / ISP 5477)</name>
    <name type="common">Streptomyces tenebrarius</name>
    <dbReference type="NCBI Taxonomy" id="1933"/>
    <lineage>
        <taxon>Bacteria</taxon>
        <taxon>Bacillati</taxon>
        <taxon>Actinomycetota</taxon>
        <taxon>Actinomycetes</taxon>
        <taxon>Pseudonocardiales</taxon>
        <taxon>Pseudonocardiaceae</taxon>
        <taxon>Streptoalloteichus</taxon>
    </lineage>
</organism>
<dbReference type="EMBL" id="JAMTCP010000067">
    <property type="protein sequence ID" value="MCP2262382.1"/>
    <property type="molecule type" value="Genomic_DNA"/>
</dbReference>
<evidence type="ECO:0000259" key="2">
    <source>
        <dbReference type="Pfam" id="PF09990"/>
    </source>
</evidence>
<feature type="transmembrane region" description="Helical" evidence="1">
    <location>
        <begin position="145"/>
        <end position="165"/>
    </location>
</feature>
<dbReference type="RefSeq" id="WP_253674524.1">
    <property type="nucleotide sequence ID" value="NZ_JAMTCP010000067.1"/>
</dbReference>
<feature type="transmembrane region" description="Helical" evidence="1">
    <location>
        <begin position="94"/>
        <end position="112"/>
    </location>
</feature>
<sequence length="184" mass="18906">MTTAQELTTLDGIPLHPLVVHAVVVLLPLAAVGAIAAAARQAWRRRYGPAVLAVTALAVLATPIAQRTGEQLRTPLTAVAPNPLIARHEELGRQLLPVALGLGVALVLLLVAGRLADRERTADQAGRTAPADDAPVAVPRTWRRIALGAAVLVVVLAVATVVQVVRAGHSGSVAVWQGTGVSGS</sequence>
<dbReference type="Proteomes" id="UP001205311">
    <property type="component" value="Unassembled WGS sequence"/>
</dbReference>
<evidence type="ECO:0000313" key="4">
    <source>
        <dbReference type="Proteomes" id="UP001205311"/>
    </source>
</evidence>
<proteinExistence type="predicted"/>
<evidence type="ECO:0000256" key="1">
    <source>
        <dbReference type="SAM" id="Phobius"/>
    </source>
</evidence>